<feature type="coiled-coil region" evidence="4">
    <location>
        <begin position="194"/>
        <end position="268"/>
    </location>
</feature>
<evidence type="ECO:0000259" key="5">
    <source>
        <dbReference type="PROSITE" id="PS51021"/>
    </source>
</evidence>
<evidence type="ECO:0000313" key="7">
    <source>
        <dbReference type="Proteomes" id="UP000697297"/>
    </source>
</evidence>
<evidence type="ECO:0000256" key="1">
    <source>
        <dbReference type="ARBA" id="ARBA00004245"/>
    </source>
</evidence>
<dbReference type="PROSITE" id="PS51021">
    <property type="entry name" value="BAR"/>
    <property type="match status" value="1"/>
</dbReference>
<reference evidence="6 7" key="1">
    <citation type="journal article" date="2021" name="G3 (Bethesda)">
        <title>Genomic diversity, chromosomal rearrangements, and interspecies hybridization in the ogataea polymorpha species complex.</title>
        <authorList>
            <person name="Hanson S.J."/>
            <person name="Cinneide E.O."/>
            <person name="Salzberg L.I."/>
            <person name="Wolfe K.H."/>
            <person name="McGowan J."/>
            <person name="Fitzpatrick D.A."/>
            <person name="Matlin K."/>
        </authorList>
    </citation>
    <scope>NUCLEOTIDE SEQUENCE [LARGE SCALE GENOMIC DNA]</scope>
    <source>
        <strain evidence="6">81-436-3</strain>
    </source>
</reference>
<dbReference type="Gene3D" id="1.20.1270.60">
    <property type="entry name" value="Arfaptin homology (AH) domain/BAR domain"/>
    <property type="match status" value="1"/>
</dbReference>
<organism evidence="6 7">
    <name type="scientific">Ogataea haglerorum</name>
    <dbReference type="NCBI Taxonomy" id="1937702"/>
    <lineage>
        <taxon>Eukaryota</taxon>
        <taxon>Fungi</taxon>
        <taxon>Dikarya</taxon>
        <taxon>Ascomycota</taxon>
        <taxon>Saccharomycotina</taxon>
        <taxon>Pichiomycetes</taxon>
        <taxon>Pichiales</taxon>
        <taxon>Pichiaceae</taxon>
        <taxon>Ogataea</taxon>
    </lineage>
</organism>
<comment type="subcellular location">
    <subcellularLocation>
        <location evidence="1">Cytoplasm</location>
        <location evidence="1">Cytoskeleton</location>
    </subcellularLocation>
</comment>
<dbReference type="InterPro" id="IPR027267">
    <property type="entry name" value="AH/BAR_dom_sf"/>
</dbReference>
<evidence type="ECO:0000256" key="3">
    <source>
        <dbReference type="ARBA" id="ARBA00023212"/>
    </source>
</evidence>
<sequence length="352" mass="40904">MQCWASRRVSSVSRFQIPPDFIGPVQIRPNGLAEWWQTPAGAGSWGRPSLLDMSWLGFKKAVNRAGAHVILRTNKGEPSVDPEFDAQEANFRKLESYTNELDKELGRFVSNFENLLETQINMAKTLDSFYGDYSFDLKADKRAEAADPADEHKVNLRDGISLDYLQMVEDIKNNILPEILEPMSITVVEPIKELKKYNDEINKLIKKRARKKVDYDVSRFKFSKLQSEYEAAERQAAEQNHAEKTDQLQKSMDKLQKFKVEYDEAETIYMDINTRLKNEIEQFIALRLSLVDPTFESFIKIQLKLYSDIFARLEEKHQQLDAMTVQEHEEDKIDARLEEILSRMRALDIKNL</sequence>
<dbReference type="InterPro" id="IPR004148">
    <property type="entry name" value="BAR_dom"/>
</dbReference>
<gene>
    <name evidence="6" type="ORF">KL946_004431</name>
</gene>
<dbReference type="InterPro" id="IPR046982">
    <property type="entry name" value="BIN3/RVS161-like"/>
</dbReference>
<dbReference type="Proteomes" id="UP000697297">
    <property type="component" value="Unassembled WGS sequence"/>
</dbReference>
<dbReference type="PANTHER" id="PTHR47174">
    <property type="entry name" value="BRIDGING INTEGRATOR 3"/>
    <property type="match status" value="1"/>
</dbReference>
<comment type="caution">
    <text evidence="6">The sequence shown here is derived from an EMBL/GenBank/DDBJ whole genome shotgun (WGS) entry which is preliminary data.</text>
</comment>
<evidence type="ECO:0000256" key="2">
    <source>
        <dbReference type="ARBA" id="ARBA00022490"/>
    </source>
</evidence>
<dbReference type="SMART" id="SM00721">
    <property type="entry name" value="BAR"/>
    <property type="match status" value="1"/>
</dbReference>
<name>A0ABQ7RBJ5_9ASCO</name>
<evidence type="ECO:0000256" key="4">
    <source>
        <dbReference type="SAM" id="Coils"/>
    </source>
</evidence>
<keyword evidence="2" id="KW-0963">Cytoplasm</keyword>
<dbReference type="EMBL" id="JAHLUN010000013">
    <property type="protein sequence ID" value="KAG7762690.1"/>
    <property type="molecule type" value="Genomic_DNA"/>
</dbReference>
<keyword evidence="7" id="KW-1185">Reference proteome</keyword>
<accession>A0ABQ7RBJ5</accession>
<keyword evidence="4" id="KW-0175">Coiled coil</keyword>
<keyword evidence="3" id="KW-0206">Cytoskeleton</keyword>
<proteinExistence type="predicted"/>
<protein>
    <recommendedName>
        <fullName evidence="5">BAR domain-containing protein</fullName>
    </recommendedName>
</protein>
<dbReference type="SUPFAM" id="SSF103657">
    <property type="entry name" value="BAR/IMD domain-like"/>
    <property type="match status" value="1"/>
</dbReference>
<feature type="domain" description="BAR" evidence="5">
    <location>
        <begin position="69"/>
        <end position="329"/>
    </location>
</feature>
<dbReference type="Pfam" id="PF03114">
    <property type="entry name" value="BAR"/>
    <property type="match status" value="1"/>
</dbReference>
<dbReference type="PANTHER" id="PTHR47174:SF3">
    <property type="entry name" value="BRIDGING INTEGRATOR 3"/>
    <property type="match status" value="1"/>
</dbReference>
<evidence type="ECO:0000313" key="6">
    <source>
        <dbReference type="EMBL" id="KAG7762690.1"/>
    </source>
</evidence>